<organism evidence="2 3">
    <name type="scientific">Actinomadura fulvescens</name>
    <dbReference type="NCBI Taxonomy" id="46160"/>
    <lineage>
        <taxon>Bacteria</taxon>
        <taxon>Bacillati</taxon>
        <taxon>Actinomycetota</taxon>
        <taxon>Actinomycetes</taxon>
        <taxon>Streptosporangiales</taxon>
        <taxon>Thermomonosporaceae</taxon>
        <taxon>Actinomadura</taxon>
    </lineage>
</organism>
<dbReference type="EMBL" id="BAAATD010000006">
    <property type="protein sequence ID" value="GAA2609813.1"/>
    <property type="molecule type" value="Genomic_DNA"/>
</dbReference>
<dbReference type="RefSeq" id="WP_344544618.1">
    <property type="nucleotide sequence ID" value="NZ_BAAATD010000006.1"/>
</dbReference>
<name>A0ABN3Q0X5_9ACTN</name>
<gene>
    <name evidence="2" type="ORF">GCM10010411_50210</name>
</gene>
<keyword evidence="3" id="KW-1185">Reference proteome</keyword>
<evidence type="ECO:0000256" key="1">
    <source>
        <dbReference type="SAM" id="MobiDB-lite"/>
    </source>
</evidence>
<accession>A0ABN3Q0X5</accession>
<comment type="caution">
    <text evidence="2">The sequence shown here is derived from an EMBL/GenBank/DDBJ whole genome shotgun (WGS) entry which is preliminary data.</text>
</comment>
<evidence type="ECO:0000313" key="2">
    <source>
        <dbReference type="EMBL" id="GAA2609813.1"/>
    </source>
</evidence>
<proteinExistence type="predicted"/>
<feature type="compositionally biased region" description="Acidic residues" evidence="1">
    <location>
        <begin position="65"/>
        <end position="76"/>
    </location>
</feature>
<dbReference type="Proteomes" id="UP001501509">
    <property type="component" value="Unassembled WGS sequence"/>
</dbReference>
<reference evidence="2 3" key="1">
    <citation type="journal article" date="2019" name="Int. J. Syst. Evol. Microbiol.">
        <title>The Global Catalogue of Microorganisms (GCM) 10K type strain sequencing project: providing services to taxonomists for standard genome sequencing and annotation.</title>
        <authorList>
            <consortium name="The Broad Institute Genomics Platform"/>
            <consortium name="The Broad Institute Genome Sequencing Center for Infectious Disease"/>
            <person name="Wu L."/>
            <person name="Ma J."/>
        </authorList>
    </citation>
    <scope>NUCLEOTIDE SEQUENCE [LARGE SCALE GENOMIC DNA]</scope>
    <source>
        <strain evidence="2 3">JCM 6833</strain>
    </source>
</reference>
<sequence length="225" mass="25391">MQVQSKRGGVVHYSTTGVPACNPWQSDAKFRKVDDAVTCRKCIRNGYEEQAAAKMENETPAPEAEAPEAPEAEDAPVETLRLDTTELREGDVVVDHGMRVRLDRPVFIPSDKPDVRAWVGFVENLPEVIAEEYVPRSFLTRSENDPETGGMREVFGRWNVQGNELATWHVERPADGAYQAQVCQYSAAHIMKGVPADRWIGHERVRMGYIPVCEACGEFYRKQQR</sequence>
<protein>
    <submittedName>
        <fullName evidence="2">Uncharacterized protein</fullName>
    </submittedName>
</protein>
<evidence type="ECO:0000313" key="3">
    <source>
        <dbReference type="Proteomes" id="UP001501509"/>
    </source>
</evidence>
<feature type="region of interest" description="Disordered" evidence="1">
    <location>
        <begin position="52"/>
        <end position="76"/>
    </location>
</feature>